<dbReference type="Pfam" id="PF00652">
    <property type="entry name" value="Ricin_B_lectin"/>
    <property type="match status" value="1"/>
</dbReference>
<organism evidence="3 5">
    <name type="scientific">Streptomyces griseoviridis</name>
    <dbReference type="NCBI Taxonomy" id="45398"/>
    <lineage>
        <taxon>Bacteria</taxon>
        <taxon>Bacillati</taxon>
        <taxon>Actinomycetota</taxon>
        <taxon>Actinomycetes</taxon>
        <taxon>Kitasatosporales</taxon>
        <taxon>Streptomycetaceae</taxon>
        <taxon>Streptomyces</taxon>
    </lineage>
</organism>
<dbReference type="KEGG" id="sgd:ELQ87_06160"/>
<gene>
    <name evidence="4" type="ORF">DDJ31_33195</name>
    <name evidence="3" type="ORF">ELQ87_06160</name>
</gene>
<dbReference type="Proteomes" id="UP000271291">
    <property type="component" value="Chromosome"/>
</dbReference>
<dbReference type="RefSeq" id="WP_127176832.1">
    <property type="nucleotide sequence ID" value="NZ_CP029078.1"/>
</dbReference>
<keyword evidence="1" id="KW-0732">Signal</keyword>
<dbReference type="Gene3D" id="2.80.10.50">
    <property type="match status" value="1"/>
</dbReference>
<dbReference type="EMBL" id="CP034687">
    <property type="protein sequence ID" value="AZS83924.1"/>
    <property type="molecule type" value="Genomic_DNA"/>
</dbReference>
<dbReference type="EMBL" id="CP029078">
    <property type="protein sequence ID" value="QCN89222.1"/>
    <property type="molecule type" value="Genomic_DNA"/>
</dbReference>
<evidence type="ECO:0000256" key="1">
    <source>
        <dbReference type="SAM" id="SignalP"/>
    </source>
</evidence>
<evidence type="ECO:0000313" key="3">
    <source>
        <dbReference type="EMBL" id="AZS83924.1"/>
    </source>
</evidence>
<reference evidence="3 5" key="2">
    <citation type="submission" date="2018-12" db="EMBL/GenBank/DDBJ databases">
        <title>Streptomyces griseoviridis F1-27 complete genome.</title>
        <authorList>
            <person name="Mariita R.M."/>
            <person name="Sello J.K."/>
        </authorList>
    </citation>
    <scope>NUCLEOTIDE SEQUENCE [LARGE SCALE GENOMIC DNA]</scope>
    <source>
        <strain evidence="3 5">F1-27</strain>
    </source>
</reference>
<proteinExistence type="predicted"/>
<feature type="domain" description="Ricin B lectin" evidence="2">
    <location>
        <begin position="43"/>
        <end position="159"/>
    </location>
</feature>
<dbReference type="AlphaFoldDB" id="A0A3S9Z7Z9"/>
<evidence type="ECO:0000313" key="4">
    <source>
        <dbReference type="EMBL" id="QCN89222.1"/>
    </source>
</evidence>
<dbReference type="PROSITE" id="PS50231">
    <property type="entry name" value="RICIN_B_LECTIN"/>
    <property type="match status" value="1"/>
</dbReference>
<reference evidence="4 6" key="1">
    <citation type="submission" date="2018-04" db="EMBL/GenBank/DDBJ databases">
        <title>Complete genome sequences of Streptomyces griseoviridis K61 and characterization of antagonistic properties of biological control agents.</title>
        <authorList>
            <person name="Mariita R.M."/>
            <person name="Sello J.K."/>
        </authorList>
    </citation>
    <scope>NUCLEOTIDE SEQUENCE [LARGE SCALE GENOMIC DNA]</scope>
    <source>
        <strain evidence="4 6">K61</strain>
    </source>
</reference>
<dbReference type="Proteomes" id="UP000501753">
    <property type="component" value="Chromosome"/>
</dbReference>
<sequence length="161" mass="16965">MELKGHLARLAGAGAAGAFASTLLFGTTASAQTASSPRAVHYQVVNGNSRNAYLQVVITQSGQGRLVLATCDRSAKQVWTIAGGVFKNPATNQCLDGDGSAVYTQRCNTDGYQKWTTTSGSRKYIRHVKSGNYLHAGGGIGDRVGFRPSTGTASRWVIGRV</sequence>
<evidence type="ECO:0000313" key="5">
    <source>
        <dbReference type="Proteomes" id="UP000271291"/>
    </source>
</evidence>
<evidence type="ECO:0000259" key="2">
    <source>
        <dbReference type="SMART" id="SM00458"/>
    </source>
</evidence>
<dbReference type="OrthoDB" id="3534750at2"/>
<dbReference type="CDD" id="cd23415">
    <property type="entry name" value="beta-trefoil_Ricin_AH"/>
    <property type="match status" value="1"/>
</dbReference>
<evidence type="ECO:0000313" key="6">
    <source>
        <dbReference type="Proteomes" id="UP000501753"/>
    </source>
</evidence>
<dbReference type="SUPFAM" id="SSF50370">
    <property type="entry name" value="Ricin B-like lectins"/>
    <property type="match status" value="1"/>
</dbReference>
<protein>
    <recommendedName>
        <fullName evidence="2">Ricin B lectin domain-containing protein</fullName>
    </recommendedName>
</protein>
<feature type="signal peptide" evidence="1">
    <location>
        <begin position="1"/>
        <end position="20"/>
    </location>
</feature>
<name>A0A3S9Z7Z9_STRGD</name>
<dbReference type="SMART" id="SM00458">
    <property type="entry name" value="RICIN"/>
    <property type="match status" value="1"/>
</dbReference>
<accession>A0A3S9Z7Z9</accession>
<dbReference type="InterPro" id="IPR035992">
    <property type="entry name" value="Ricin_B-like_lectins"/>
</dbReference>
<keyword evidence="6" id="KW-1185">Reference proteome</keyword>
<feature type="chain" id="PRO_5044600731" description="Ricin B lectin domain-containing protein" evidence="1">
    <location>
        <begin position="21"/>
        <end position="161"/>
    </location>
</feature>
<dbReference type="InterPro" id="IPR000772">
    <property type="entry name" value="Ricin_B_lectin"/>
</dbReference>